<dbReference type="EMBL" id="CP004350">
    <property type="protein sequence ID" value="AHI18871.1"/>
    <property type="molecule type" value="Genomic_DNA"/>
</dbReference>
<organism evidence="2 3">
    <name type="scientific">Corynebacterium casei LMG S-19264</name>
    <dbReference type="NCBI Taxonomy" id="1285583"/>
    <lineage>
        <taxon>Bacteria</taxon>
        <taxon>Bacillati</taxon>
        <taxon>Actinomycetota</taxon>
        <taxon>Actinomycetes</taxon>
        <taxon>Mycobacteriales</taxon>
        <taxon>Corynebacteriaceae</taxon>
        <taxon>Corynebacterium</taxon>
    </lineage>
</organism>
<evidence type="ECO:0000313" key="2">
    <source>
        <dbReference type="EMBL" id="AHI18871.1"/>
    </source>
</evidence>
<keyword evidence="3" id="KW-1185">Reference proteome</keyword>
<keyword evidence="1" id="KW-0472">Membrane</keyword>
<name>A0ABN4C942_9CORY</name>
<keyword evidence="1" id="KW-1133">Transmembrane helix</keyword>
<gene>
    <name evidence="2" type="ORF">CCASEI_01430</name>
</gene>
<reference evidence="3" key="1">
    <citation type="submission" date="2013-02" db="EMBL/GenBank/DDBJ databases">
        <title>The complete genome sequence of Corynebacterium casei LMG S-19264 (=DSM 44701).</title>
        <authorList>
            <person name="Ruckert C."/>
            <person name="Albersmeier A."/>
            <person name="Kalinowski J."/>
        </authorList>
    </citation>
    <scope>NUCLEOTIDE SEQUENCE [LARGE SCALE GENOMIC DNA]</scope>
    <source>
        <strain evidence="3">LMG S-19264</strain>
    </source>
</reference>
<proteinExistence type="predicted"/>
<evidence type="ECO:0000256" key="1">
    <source>
        <dbReference type="SAM" id="Phobius"/>
    </source>
</evidence>
<feature type="transmembrane region" description="Helical" evidence="1">
    <location>
        <begin position="97"/>
        <end position="119"/>
    </location>
</feature>
<feature type="transmembrane region" description="Helical" evidence="1">
    <location>
        <begin position="57"/>
        <end position="77"/>
    </location>
</feature>
<keyword evidence="1" id="KW-0812">Transmembrane</keyword>
<feature type="transmembrane region" description="Helical" evidence="1">
    <location>
        <begin position="131"/>
        <end position="150"/>
    </location>
</feature>
<sequence length="153" mass="16315">MTNNSVNPDAISSTVNDDVDNEVDNYALDDTLAGRVVQAGFVGAALSFPDYIKNSKALVTTYILTLASFTGLVGYLNAIDEDEEHSPQPPEESTFPLWQLIAGLSVAGVLKVLGLRKLAKALRKQGAKKPWSIFGGLGAVLVFAVSEYAARRG</sequence>
<protein>
    <submittedName>
        <fullName evidence="2">Uncharacterized protein</fullName>
    </submittedName>
</protein>
<dbReference type="RefSeq" id="WP_006823782.1">
    <property type="nucleotide sequence ID" value="NZ_CP004350.1"/>
</dbReference>
<accession>A0ABN4C942</accession>
<dbReference type="GeneID" id="82876488"/>
<evidence type="ECO:0000313" key="3">
    <source>
        <dbReference type="Proteomes" id="UP000019226"/>
    </source>
</evidence>
<dbReference type="Proteomes" id="UP000019226">
    <property type="component" value="Chromosome"/>
</dbReference>